<evidence type="ECO:0000313" key="2">
    <source>
        <dbReference type="Proteomes" id="UP000807342"/>
    </source>
</evidence>
<keyword evidence="2" id="KW-1185">Reference proteome</keyword>
<proteinExistence type="predicted"/>
<dbReference type="InterPro" id="IPR029058">
    <property type="entry name" value="AB_hydrolase_fold"/>
</dbReference>
<dbReference type="AlphaFoldDB" id="A0A9P5XIK4"/>
<comment type="caution">
    <text evidence="1">The sequence shown here is derived from an EMBL/GenBank/DDBJ whole genome shotgun (WGS) entry which is preliminary data.</text>
</comment>
<sequence length="189" mass="20786">MNDQPEEKLLNLPGGRALAYEHSGNPNSKTIVLFFHGVFDVGSAARPSPTLLKHDVHYIAPTLPGWGNSSTRAYPNKTPFYLAIAQDTTALLEHLHPGCSSAPEGEYKLYVSGGSYGTVAAQMIFNASPEVFPPGRHITACLLLAPFSPFRYQKDYVKGMTWRNYISVGPPSQCIPWRLTQRLGLVVLK</sequence>
<reference evidence="1" key="1">
    <citation type="submission" date="2020-11" db="EMBL/GenBank/DDBJ databases">
        <authorList>
            <consortium name="DOE Joint Genome Institute"/>
            <person name="Ahrendt S."/>
            <person name="Riley R."/>
            <person name="Andreopoulos W."/>
            <person name="Labutti K."/>
            <person name="Pangilinan J."/>
            <person name="Ruiz-Duenas F.J."/>
            <person name="Barrasa J.M."/>
            <person name="Sanchez-Garcia M."/>
            <person name="Camarero S."/>
            <person name="Miyauchi S."/>
            <person name="Serrano A."/>
            <person name="Linde D."/>
            <person name="Babiker R."/>
            <person name="Drula E."/>
            <person name="Ayuso-Fernandez I."/>
            <person name="Pacheco R."/>
            <person name="Padilla G."/>
            <person name="Ferreira P."/>
            <person name="Barriuso J."/>
            <person name="Kellner H."/>
            <person name="Castanera R."/>
            <person name="Alfaro M."/>
            <person name="Ramirez L."/>
            <person name="Pisabarro A.G."/>
            <person name="Kuo A."/>
            <person name="Tritt A."/>
            <person name="Lipzen A."/>
            <person name="He G."/>
            <person name="Yan M."/>
            <person name="Ng V."/>
            <person name="Cullen D."/>
            <person name="Martin F."/>
            <person name="Rosso M.-N."/>
            <person name="Henrissat B."/>
            <person name="Hibbett D."/>
            <person name="Martinez A.T."/>
            <person name="Grigoriev I.V."/>
        </authorList>
    </citation>
    <scope>NUCLEOTIDE SEQUENCE</scope>
    <source>
        <strain evidence="1">MF-IS2</strain>
    </source>
</reference>
<dbReference type="OrthoDB" id="294702at2759"/>
<dbReference type="Proteomes" id="UP000807342">
    <property type="component" value="Unassembled WGS sequence"/>
</dbReference>
<dbReference type="SUPFAM" id="SSF53474">
    <property type="entry name" value="alpha/beta-Hydrolases"/>
    <property type="match status" value="1"/>
</dbReference>
<organism evidence="1 2">
    <name type="scientific">Macrolepiota fuliginosa MF-IS2</name>
    <dbReference type="NCBI Taxonomy" id="1400762"/>
    <lineage>
        <taxon>Eukaryota</taxon>
        <taxon>Fungi</taxon>
        <taxon>Dikarya</taxon>
        <taxon>Basidiomycota</taxon>
        <taxon>Agaricomycotina</taxon>
        <taxon>Agaricomycetes</taxon>
        <taxon>Agaricomycetidae</taxon>
        <taxon>Agaricales</taxon>
        <taxon>Agaricineae</taxon>
        <taxon>Agaricaceae</taxon>
        <taxon>Macrolepiota</taxon>
    </lineage>
</organism>
<dbReference type="Gene3D" id="3.40.50.1820">
    <property type="entry name" value="alpha/beta hydrolase"/>
    <property type="match status" value="1"/>
</dbReference>
<accession>A0A9P5XIK4</accession>
<gene>
    <name evidence="1" type="ORF">P691DRAFT_785428</name>
</gene>
<evidence type="ECO:0000313" key="1">
    <source>
        <dbReference type="EMBL" id="KAF9452073.1"/>
    </source>
</evidence>
<protein>
    <submittedName>
        <fullName evidence="1">Uncharacterized protein</fullName>
    </submittedName>
</protein>
<feature type="non-terminal residue" evidence="1">
    <location>
        <position position="189"/>
    </location>
</feature>
<dbReference type="EMBL" id="MU151076">
    <property type="protein sequence ID" value="KAF9452073.1"/>
    <property type="molecule type" value="Genomic_DNA"/>
</dbReference>
<name>A0A9P5XIK4_9AGAR</name>